<evidence type="ECO:0000256" key="4">
    <source>
        <dbReference type="ARBA" id="ARBA00022692"/>
    </source>
</evidence>
<comment type="similarity">
    <text evidence="2">Belongs to the major facilitator superfamily.</text>
</comment>
<evidence type="ECO:0000256" key="7">
    <source>
        <dbReference type="ARBA" id="ARBA00023228"/>
    </source>
</evidence>
<dbReference type="PANTHER" id="PTHR23512:SF3">
    <property type="entry name" value="MAJOR FACILITATOR SUPERFAMILY DOMAIN-CONTAINING PROTEIN 1"/>
    <property type="match status" value="1"/>
</dbReference>
<reference evidence="9" key="3">
    <citation type="submission" date="2019-06" db="EMBL/GenBank/DDBJ databases">
        <authorList>
            <person name="Poynton C."/>
            <person name="Hasenbein S."/>
            <person name="Benoit J.B."/>
            <person name="Sepulveda M.S."/>
            <person name="Poelchau M.F."/>
            <person name="Murali S.C."/>
            <person name="Chen S."/>
            <person name="Glastad K.M."/>
            <person name="Werren J.H."/>
            <person name="Vineis J.H."/>
            <person name="Bowen J.L."/>
            <person name="Friedrich M."/>
            <person name="Jones J."/>
            <person name="Robertson H.M."/>
            <person name="Feyereisen R."/>
            <person name="Mechler-Hickson A."/>
            <person name="Mathers N."/>
            <person name="Lee C.E."/>
            <person name="Colbourne J.K."/>
            <person name="Biales A."/>
            <person name="Johnston J.S."/>
            <person name="Wellborn G.A."/>
            <person name="Rosendale A.J."/>
            <person name="Cridge A.G."/>
            <person name="Munoz-Torres M.C."/>
            <person name="Bain P.A."/>
            <person name="Manny A.R."/>
            <person name="Major K.M."/>
            <person name="Lambert F.N."/>
            <person name="Vulpe C.D."/>
            <person name="Tuck P."/>
            <person name="Blalock B.J."/>
            <person name="Lin Y.-Y."/>
            <person name="Smith M.E."/>
            <person name="Ochoa-Acuna H."/>
            <person name="Chen M.-J.M."/>
            <person name="Childers C.P."/>
            <person name="Qu J."/>
            <person name="Dugan S."/>
            <person name="Lee S.L."/>
            <person name="Chao H."/>
            <person name="Dinh H."/>
            <person name="Han Y."/>
            <person name="Doddapaneni H."/>
            <person name="Worley K.C."/>
            <person name="Muzny D.M."/>
            <person name="Gibbs R.A."/>
            <person name="Richards S."/>
        </authorList>
    </citation>
    <scope>NUCLEOTIDE SEQUENCE</scope>
    <source>
        <strain evidence="9">HAZT.00-mixed</strain>
        <tissue evidence="9">Whole organism</tissue>
    </source>
</reference>
<evidence type="ECO:0000256" key="1">
    <source>
        <dbReference type="ARBA" id="ARBA00004155"/>
    </source>
</evidence>
<comment type="subcellular location">
    <subcellularLocation>
        <location evidence="1">Lysosome membrane</location>
        <topology evidence="1">Multi-pass membrane protein</topology>
    </subcellularLocation>
</comment>
<reference evidence="9" key="1">
    <citation type="submission" date="2014-08" db="EMBL/GenBank/DDBJ databases">
        <authorList>
            <person name="Murali S."/>
            <person name="Richards S."/>
            <person name="Bandaranaike D."/>
            <person name="Bellair M."/>
            <person name="Blankenburg K."/>
            <person name="Chao H."/>
            <person name="Dinh H."/>
            <person name="Doddapaneni H."/>
            <person name="Dugan-Rocha S."/>
            <person name="Elkadiri S."/>
            <person name="Gnanaolivu R."/>
            <person name="Hughes D."/>
            <person name="Lee S."/>
            <person name="Li M."/>
            <person name="Ming W."/>
            <person name="Munidasa M."/>
            <person name="Muniz J."/>
            <person name="Nguyen L."/>
            <person name="Osuji N."/>
            <person name="Pu L.-L."/>
            <person name="Puazo M."/>
            <person name="Skinner E."/>
            <person name="Qu C."/>
            <person name="Quiroz J."/>
            <person name="Raj R."/>
            <person name="Weissenberger G."/>
            <person name="Xin Y."/>
            <person name="Zou X."/>
            <person name="Han Y."/>
            <person name="Worley K."/>
            <person name="Muzny D."/>
            <person name="Gibbs R."/>
        </authorList>
    </citation>
    <scope>NUCLEOTIDE SEQUENCE</scope>
    <source>
        <strain evidence="9">HAZT.00-mixed</strain>
        <tissue evidence="9">Whole organism</tissue>
    </source>
</reference>
<feature type="transmembrane region" description="Helical" evidence="8">
    <location>
        <begin position="77"/>
        <end position="96"/>
    </location>
</feature>
<dbReference type="OrthoDB" id="424834at2759"/>
<dbReference type="Proteomes" id="UP000711488">
    <property type="component" value="Unassembled WGS sequence"/>
</dbReference>
<protein>
    <recommendedName>
        <fullName evidence="10">Major facilitator superfamily (MFS) profile domain-containing protein</fullName>
    </recommendedName>
</protein>
<organism evidence="9">
    <name type="scientific">Hyalella azteca</name>
    <name type="common">Amphipod</name>
    <dbReference type="NCBI Taxonomy" id="294128"/>
    <lineage>
        <taxon>Eukaryota</taxon>
        <taxon>Metazoa</taxon>
        <taxon>Ecdysozoa</taxon>
        <taxon>Arthropoda</taxon>
        <taxon>Crustacea</taxon>
        <taxon>Multicrustacea</taxon>
        <taxon>Malacostraca</taxon>
        <taxon>Eumalacostraca</taxon>
        <taxon>Peracarida</taxon>
        <taxon>Amphipoda</taxon>
        <taxon>Senticaudata</taxon>
        <taxon>Talitrida</taxon>
        <taxon>Talitroidea</taxon>
        <taxon>Hyalellidae</taxon>
        <taxon>Hyalella</taxon>
    </lineage>
</organism>
<evidence type="ECO:0000256" key="5">
    <source>
        <dbReference type="ARBA" id="ARBA00022989"/>
    </source>
</evidence>
<keyword evidence="3" id="KW-0813">Transport</keyword>
<proteinExistence type="inferred from homology"/>
<keyword evidence="5 8" id="KW-1133">Transmembrane helix</keyword>
<keyword evidence="6 8" id="KW-0472">Membrane</keyword>
<sequence>MTGIRQMAVEEKAPASVKDLGWLRPAAWDPAAVIPNKAPIDFWVLSSCNTFCYDTPGSLQNEIKTDMNVSTLQFSTLYSLYSWPNVVLCFVGGFLIDRQEIL</sequence>
<evidence type="ECO:0000256" key="8">
    <source>
        <dbReference type="SAM" id="Phobius"/>
    </source>
</evidence>
<dbReference type="EMBL" id="JQDR03017541">
    <property type="protein sequence ID" value="KAA0183616.1"/>
    <property type="molecule type" value="Genomic_DNA"/>
</dbReference>
<reference evidence="9" key="2">
    <citation type="journal article" date="2018" name="Environ. Sci. Technol.">
        <title>The Toxicogenome of Hyalella azteca: A Model for Sediment Ecotoxicology and Evolutionary Toxicology.</title>
        <authorList>
            <person name="Poynton H.C."/>
            <person name="Hasenbein S."/>
            <person name="Benoit J.B."/>
            <person name="Sepulveda M.S."/>
            <person name="Poelchau M.F."/>
            <person name="Hughes D.S.T."/>
            <person name="Murali S.C."/>
            <person name="Chen S."/>
            <person name="Glastad K.M."/>
            <person name="Goodisman M.A.D."/>
            <person name="Werren J.H."/>
            <person name="Vineis J.H."/>
            <person name="Bowen J.L."/>
            <person name="Friedrich M."/>
            <person name="Jones J."/>
            <person name="Robertson H.M."/>
            <person name="Feyereisen R."/>
            <person name="Mechler-Hickson A."/>
            <person name="Mathers N."/>
            <person name="Lee C.E."/>
            <person name="Colbourne J.K."/>
            <person name="Biales A."/>
            <person name="Johnston J.S."/>
            <person name="Wellborn G.A."/>
            <person name="Rosendale A.J."/>
            <person name="Cridge A.G."/>
            <person name="Munoz-Torres M.C."/>
            <person name="Bain P.A."/>
            <person name="Manny A.R."/>
            <person name="Major K.M."/>
            <person name="Lambert F.N."/>
            <person name="Vulpe C.D."/>
            <person name="Tuck P."/>
            <person name="Blalock B.J."/>
            <person name="Lin Y.Y."/>
            <person name="Smith M.E."/>
            <person name="Ochoa-Acuna H."/>
            <person name="Chen M.M."/>
            <person name="Childers C.P."/>
            <person name="Qu J."/>
            <person name="Dugan S."/>
            <person name="Lee S.L."/>
            <person name="Chao H."/>
            <person name="Dinh H."/>
            <person name="Han Y."/>
            <person name="Doddapaneni H."/>
            <person name="Worley K.C."/>
            <person name="Muzny D.M."/>
            <person name="Gibbs R.A."/>
            <person name="Richards S."/>
        </authorList>
    </citation>
    <scope>NUCLEOTIDE SEQUENCE</scope>
    <source>
        <strain evidence="9">HAZT.00-mixed</strain>
        <tissue evidence="9">Whole organism</tissue>
    </source>
</reference>
<dbReference type="SUPFAM" id="SSF103473">
    <property type="entry name" value="MFS general substrate transporter"/>
    <property type="match status" value="1"/>
</dbReference>
<evidence type="ECO:0000256" key="3">
    <source>
        <dbReference type="ARBA" id="ARBA00022448"/>
    </source>
</evidence>
<evidence type="ECO:0000256" key="2">
    <source>
        <dbReference type="ARBA" id="ARBA00008335"/>
    </source>
</evidence>
<dbReference type="PANTHER" id="PTHR23512">
    <property type="entry name" value="MAJOR FACILITATOR SUPERFAMILY DOMAIN-CONTAINING PROTEIN 1"/>
    <property type="match status" value="1"/>
</dbReference>
<evidence type="ECO:0008006" key="10">
    <source>
        <dbReference type="Google" id="ProtNLM"/>
    </source>
</evidence>
<accession>A0A6A0GPB0</accession>
<evidence type="ECO:0000256" key="6">
    <source>
        <dbReference type="ARBA" id="ARBA00023136"/>
    </source>
</evidence>
<keyword evidence="4 8" id="KW-0812">Transmembrane</keyword>
<dbReference type="InterPro" id="IPR052187">
    <property type="entry name" value="MFSD1"/>
</dbReference>
<gene>
    <name evidence="9" type="ORF">HAZT_HAZT009754</name>
</gene>
<dbReference type="AlphaFoldDB" id="A0A6A0GPB0"/>
<comment type="caution">
    <text evidence="9">The sequence shown here is derived from an EMBL/GenBank/DDBJ whole genome shotgun (WGS) entry which is preliminary data.</text>
</comment>
<evidence type="ECO:0000313" key="9">
    <source>
        <dbReference type="EMBL" id="KAA0183616.1"/>
    </source>
</evidence>
<keyword evidence="7" id="KW-0458">Lysosome</keyword>
<dbReference type="GO" id="GO:0005765">
    <property type="term" value="C:lysosomal membrane"/>
    <property type="evidence" value="ECO:0007669"/>
    <property type="project" value="UniProtKB-SubCell"/>
</dbReference>
<dbReference type="InterPro" id="IPR036259">
    <property type="entry name" value="MFS_trans_sf"/>
</dbReference>
<name>A0A6A0GPB0_HYAAZ</name>